<protein>
    <submittedName>
        <fullName evidence="2">Uncharacterized protein</fullName>
    </submittedName>
</protein>
<gene>
    <name evidence="2" type="ORF">BU14_0397s0019</name>
</gene>
<accession>A0A1X6NWG7</accession>
<reference evidence="2 3" key="1">
    <citation type="submission" date="2017-03" db="EMBL/GenBank/DDBJ databases">
        <title>WGS assembly of Porphyra umbilicalis.</title>
        <authorList>
            <person name="Brawley S.H."/>
            <person name="Blouin N.A."/>
            <person name="Ficko-Blean E."/>
            <person name="Wheeler G.L."/>
            <person name="Lohr M."/>
            <person name="Goodson H.V."/>
            <person name="Jenkins J.W."/>
            <person name="Blaby-Haas C.E."/>
            <person name="Helliwell K.E."/>
            <person name="Chan C."/>
            <person name="Marriage T."/>
            <person name="Bhattacharya D."/>
            <person name="Klein A.S."/>
            <person name="Badis Y."/>
            <person name="Brodie J."/>
            <person name="Cao Y."/>
            <person name="Collen J."/>
            <person name="Dittami S.M."/>
            <person name="Gachon C.M."/>
            <person name="Green B.R."/>
            <person name="Karpowicz S."/>
            <person name="Kim J.W."/>
            <person name="Kudahl U."/>
            <person name="Lin S."/>
            <person name="Michel G."/>
            <person name="Mittag M."/>
            <person name="Olson B.J."/>
            <person name="Pangilinan J."/>
            <person name="Peng Y."/>
            <person name="Qiu H."/>
            <person name="Shu S."/>
            <person name="Singer J.T."/>
            <person name="Smith A.G."/>
            <person name="Sprecher B.N."/>
            <person name="Wagner V."/>
            <person name="Wang W."/>
            <person name="Wang Z.-Y."/>
            <person name="Yan J."/>
            <person name="Yarish C."/>
            <person name="Zoeuner-Riek S."/>
            <person name="Zhuang Y."/>
            <person name="Zou Y."/>
            <person name="Lindquist E.A."/>
            <person name="Grimwood J."/>
            <person name="Barry K."/>
            <person name="Rokhsar D.S."/>
            <person name="Schmutz J."/>
            <person name="Stiller J.W."/>
            <person name="Grossman A.R."/>
            <person name="Prochnik S.E."/>
        </authorList>
    </citation>
    <scope>NUCLEOTIDE SEQUENCE [LARGE SCALE GENOMIC DNA]</scope>
    <source>
        <strain evidence="2">4086291</strain>
    </source>
</reference>
<feature type="compositionally biased region" description="Basic and acidic residues" evidence="1">
    <location>
        <begin position="513"/>
        <end position="523"/>
    </location>
</feature>
<feature type="compositionally biased region" description="Basic and acidic residues" evidence="1">
    <location>
        <begin position="876"/>
        <end position="900"/>
    </location>
</feature>
<feature type="region of interest" description="Disordered" evidence="1">
    <location>
        <begin position="844"/>
        <end position="900"/>
    </location>
</feature>
<evidence type="ECO:0000256" key="1">
    <source>
        <dbReference type="SAM" id="MobiDB-lite"/>
    </source>
</evidence>
<sequence length="900" mass="98510">MHLAVALVLATHRRAGDGRGQPVGRRPPPPPVVVAAVVATTTAAAAAARLVRVFVCWQRLCGSVSSGRVEAVTARQWRHFGRRAADKATKAAVAPPPPRAGGGGGAPNASGTRQRRWRRRRGRAVGERRRGGGGGGARNRRRPMPWRHVRVGGTFHRGGGVGAERQGLDARPVGGPPCLTARLEAVGPAGRPVVPPRRGWVAKLGHVRVRERIGGGEALGRVKAQQREHQRLGVGRHRGGCLWARKPPVNRQWCVCGRPPQVPAAEGRRLPRRHRGGANNAADGVELGGEFDGREDALPLAVGKEGEVGRVEAEEEDAERPQVNGRRVLFRRTRQEELGGAVALGDDRLRQARVLPRRNVARQAEVAEHHMRRLGQEHVARLDVPVRHARGVEVLTAAARNAREQHLQVRVEEGHDQVHVGPVLVLDGRVQVEEWQHVRVPHVSQQPNLAEEVPRVRRRVKRRVYLFNGHRLFGDPIGGPRNNPIAATCEQPQARAAAAAVAAEEASVGRGGDGVRRRPEDGHPSPPAMDIHEVATLDEETCTWGMVGTSGREPPRVMARRMEKCANCSNRLQSYLRHSPTTSSRCQLRCGGPRGDRQMRGEDVSNQSPLEGLPWEEVAAAGACGVGDTPPPPSPAEAPEPRHAASSACATGGERSNQRMVVSRERPSWTSHSRPVQVTKRSDGGPDLTLPSIVRRGGGGGPPRPLGFFVCPKRFKKGPALHDSRALSCSVVQQRQPIRLNMKKKRPTRTGMEDSRPIFFCKRFSYNENALYCILPNIAWNSPSANRVARPKYPLSPVTSVALLSGYGLGWHWISFIDLLHVPVLPPSYESQRVRRMIRETWVRGHTHPSSPTHGRQMRASKRRVSKGGEGGAVEPSKHDGDFVRDSSDVRPSRCRMDLR</sequence>
<dbReference type="EMBL" id="KV919032">
    <property type="protein sequence ID" value="OSX72895.1"/>
    <property type="molecule type" value="Genomic_DNA"/>
</dbReference>
<feature type="compositionally biased region" description="Basic and acidic residues" evidence="1">
    <location>
        <begin position="594"/>
        <end position="603"/>
    </location>
</feature>
<feature type="compositionally biased region" description="Basic residues" evidence="1">
    <location>
        <begin position="856"/>
        <end position="866"/>
    </location>
</feature>
<evidence type="ECO:0000313" key="2">
    <source>
        <dbReference type="EMBL" id="OSX72895.1"/>
    </source>
</evidence>
<keyword evidence="3" id="KW-1185">Reference proteome</keyword>
<dbReference type="Proteomes" id="UP000218209">
    <property type="component" value="Unassembled WGS sequence"/>
</dbReference>
<name>A0A1X6NWG7_PORUM</name>
<organism evidence="2 3">
    <name type="scientific">Porphyra umbilicalis</name>
    <name type="common">Purple laver</name>
    <name type="synonym">Red alga</name>
    <dbReference type="NCBI Taxonomy" id="2786"/>
    <lineage>
        <taxon>Eukaryota</taxon>
        <taxon>Rhodophyta</taxon>
        <taxon>Bangiophyceae</taxon>
        <taxon>Bangiales</taxon>
        <taxon>Bangiaceae</taxon>
        <taxon>Porphyra</taxon>
    </lineage>
</organism>
<feature type="compositionally biased region" description="Pro residues" evidence="1">
    <location>
        <begin position="629"/>
        <end position="638"/>
    </location>
</feature>
<feature type="compositionally biased region" description="Basic residues" evidence="1">
    <location>
        <begin position="113"/>
        <end position="123"/>
    </location>
</feature>
<feature type="region of interest" description="Disordered" evidence="1">
    <location>
        <begin position="500"/>
        <end position="529"/>
    </location>
</feature>
<dbReference type="AlphaFoldDB" id="A0A1X6NWG7"/>
<feature type="compositionally biased region" description="Low complexity" evidence="1">
    <location>
        <begin position="618"/>
        <end position="627"/>
    </location>
</feature>
<proteinExistence type="predicted"/>
<feature type="region of interest" description="Disordered" evidence="1">
    <location>
        <begin position="579"/>
        <end position="688"/>
    </location>
</feature>
<feature type="region of interest" description="Disordered" evidence="1">
    <location>
        <begin position="271"/>
        <end position="291"/>
    </location>
</feature>
<evidence type="ECO:0000313" key="3">
    <source>
        <dbReference type="Proteomes" id="UP000218209"/>
    </source>
</evidence>
<feature type="compositionally biased region" description="Basic residues" evidence="1">
    <location>
        <begin position="138"/>
        <end position="150"/>
    </location>
</feature>
<feature type="region of interest" description="Disordered" evidence="1">
    <location>
        <begin position="82"/>
        <end position="173"/>
    </location>
</feature>